<gene>
    <name evidence="2" type="ordered locus">Dfer_4515</name>
</gene>
<organism evidence="2 3">
    <name type="scientific">Dyadobacter fermentans (strain ATCC 700827 / DSM 18053 / CIP 107007 / KCTC 52180 / NS114)</name>
    <dbReference type="NCBI Taxonomy" id="471854"/>
    <lineage>
        <taxon>Bacteria</taxon>
        <taxon>Pseudomonadati</taxon>
        <taxon>Bacteroidota</taxon>
        <taxon>Cytophagia</taxon>
        <taxon>Cytophagales</taxon>
        <taxon>Spirosomataceae</taxon>
        <taxon>Dyadobacter</taxon>
    </lineage>
</organism>
<proteinExistence type="predicted"/>
<feature type="chain" id="PRO_5002972146" description="YD repeat protein" evidence="1">
    <location>
        <begin position="23"/>
        <end position="279"/>
    </location>
</feature>
<dbReference type="AlphaFoldDB" id="C6W303"/>
<dbReference type="RefSeq" id="WP_015813957.1">
    <property type="nucleotide sequence ID" value="NC_013037.1"/>
</dbReference>
<dbReference type="KEGG" id="dfe:Dfer_4515"/>
<dbReference type="Proteomes" id="UP000002011">
    <property type="component" value="Chromosome"/>
</dbReference>
<evidence type="ECO:0000313" key="2">
    <source>
        <dbReference type="EMBL" id="ACT95716.1"/>
    </source>
</evidence>
<dbReference type="HOGENOM" id="CLU_996525_0_0_10"/>
<feature type="signal peptide" evidence="1">
    <location>
        <begin position="1"/>
        <end position="22"/>
    </location>
</feature>
<evidence type="ECO:0000313" key="3">
    <source>
        <dbReference type="Proteomes" id="UP000002011"/>
    </source>
</evidence>
<reference evidence="2 3" key="1">
    <citation type="journal article" date="2009" name="Stand. Genomic Sci.">
        <title>Complete genome sequence of Dyadobacter fermentans type strain (NS114).</title>
        <authorList>
            <person name="Lang E."/>
            <person name="Lapidus A."/>
            <person name="Chertkov O."/>
            <person name="Brettin T."/>
            <person name="Detter J.C."/>
            <person name="Han C."/>
            <person name="Copeland A."/>
            <person name="Glavina Del Rio T."/>
            <person name="Nolan M."/>
            <person name="Chen F."/>
            <person name="Lucas S."/>
            <person name="Tice H."/>
            <person name="Cheng J.F."/>
            <person name="Land M."/>
            <person name="Hauser L."/>
            <person name="Chang Y.J."/>
            <person name="Jeffries C.D."/>
            <person name="Kopitz M."/>
            <person name="Bruce D."/>
            <person name="Goodwin L."/>
            <person name="Pitluck S."/>
            <person name="Ovchinnikova G."/>
            <person name="Pati A."/>
            <person name="Ivanova N."/>
            <person name="Mavrommatis K."/>
            <person name="Chen A."/>
            <person name="Palaniappan K."/>
            <person name="Chain P."/>
            <person name="Bristow J."/>
            <person name="Eisen J.A."/>
            <person name="Markowitz V."/>
            <person name="Hugenholtz P."/>
            <person name="Goker M."/>
            <person name="Rohde M."/>
            <person name="Kyrpides N.C."/>
            <person name="Klenk H.P."/>
        </authorList>
    </citation>
    <scope>NUCLEOTIDE SEQUENCE [LARGE SCALE GENOMIC DNA]</scope>
    <source>
        <strain evidence="3">ATCC 700827 / DSM 18053 / CIP 107007 / KCTC 52180 / NS114</strain>
    </source>
</reference>
<sequence>MKHVRIAGSAFKCLALAGLLIACNNDQVVAPTEPTSAAVGDQNAKLNPLTRLVDDSGQSIEYKKSGKFFGKISRVGKSPLNDEYVTYTYSENPAGYLSISKKTYKASNNSFIREHKFKVVNGQCTQSENDNGDIFEYKYNSEGYLSEVNQFIQGILTESWKYKYDWTYRLNVIEHQKEGKPYHTYHFKSYTSIENKYPLNIEIGIRDRYLPIFGKCSKFQVEEIMDYNLLTNNHVQTFYTKQKLNGDGLVIFRYMVKYATVYKETFNYSVNWQGLPGNP</sequence>
<evidence type="ECO:0008006" key="4">
    <source>
        <dbReference type="Google" id="ProtNLM"/>
    </source>
</evidence>
<keyword evidence="1" id="KW-0732">Signal</keyword>
<dbReference type="EMBL" id="CP001619">
    <property type="protein sequence ID" value="ACT95716.1"/>
    <property type="molecule type" value="Genomic_DNA"/>
</dbReference>
<evidence type="ECO:0000256" key="1">
    <source>
        <dbReference type="SAM" id="SignalP"/>
    </source>
</evidence>
<name>C6W303_DYAFD</name>
<dbReference type="OrthoDB" id="951589at2"/>
<protein>
    <recommendedName>
        <fullName evidence="4">YD repeat protein</fullName>
    </recommendedName>
</protein>
<accession>C6W303</accession>
<dbReference type="PROSITE" id="PS51257">
    <property type="entry name" value="PROKAR_LIPOPROTEIN"/>
    <property type="match status" value="1"/>
</dbReference>
<keyword evidence="3" id="KW-1185">Reference proteome</keyword>